<dbReference type="Pfam" id="PF16114">
    <property type="entry name" value="Citrate_bind"/>
    <property type="match status" value="1"/>
</dbReference>
<dbReference type="PIRSF" id="PIRSF001554">
    <property type="entry name" value="SucCS_beta"/>
    <property type="match status" value="1"/>
</dbReference>
<evidence type="ECO:0000259" key="6">
    <source>
        <dbReference type="PROSITE" id="PS50975"/>
    </source>
</evidence>
<dbReference type="PANTHER" id="PTHR11815:SF10">
    <property type="entry name" value="SUCCINATE--COA LIGASE [GDP-FORMING] SUBUNIT BETA, MITOCHONDRIAL"/>
    <property type="match status" value="1"/>
</dbReference>
<dbReference type="InterPro" id="IPR013650">
    <property type="entry name" value="ATP-grasp_succ-CoA_synth-type"/>
</dbReference>
<evidence type="ECO:0000313" key="7">
    <source>
        <dbReference type="EMBL" id="OHA41632.1"/>
    </source>
</evidence>
<dbReference type="InterPro" id="IPR032263">
    <property type="entry name" value="Citrate-bd"/>
</dbReference>
<dbReference type="GO" id="GO:0006104">
    <property type="term" value="P:succinyl-CoA metabolic process"/>
    <property type="evidence" value="ECO:0007669"/>
    <property type="project" value="TreeGrafter"/>
</dbReference>
<dbReference type="EMBL" id="MHSK01000029">
    <property type="protein sequence ID" value="OHA41632.1"/>
    <property type="molecule type" value="Genomic_DNA"/>
</dbReference>
<keyword evidence="5" id="KW-0067">ATP-binding</keyword>
<dbReference type="GO" id="GO:0042709">
    <property type="term" value="C:succinate-CoA ligase complex"/>
    <property type="evidence" value="ECO:0007669"/>
    <property type="project" value="TreeGrafter"/>
</dbReference>
<comment type="caution">
    <text evidence="7">The sequence shown here is derived from an EMBL/GenBank/DDBJ whole genome shotgun (WGS) entry which is preliminary data.</text>
</comment>
<reference evidence="7 8" key="1">
    <citation type="journal article" date="2016" name="Nat. Commun.">
        <title>Thousands of microbial genomes shed light on interconnected biogeochemical processes in an aquifer system.</title>
        <authorList>
            <person name="Anantharaman K."/>
            <person name="Brown C.T."/>
            <person name="Hug L.A."/>
            <person name="Sharon I."/>
            <person name="Castelle C.J."/>
            <person name="Probst A.J."/>
            <person name="Thomas B.C."/>
            <person name="Singh A."/>
            <person name="Wilkins M.J."/>
            <person name="Karaoz U."/>
            <person name="Brodie E.L."/>
            <person name="Williams K.H."/>
            <person name="Hubbard S.S."/>
            <person name="Banfield J.F."/>
        </authorList>
    </citation>
    <scope>NUCLEOTIDE SEQUENCE [LARGE SCALE GENOMIC DNA]</scope>
</reference>
<dbReference type="Gene3D" id="3.30.470.20">
    <property type="entry name" value="ATP-grasp fold, B domain"/>
    <property type="match status" value="2"/>
</dbReference>
<evidence type="ECO:0000313" key="8">
    <source>
        <dbReference type="Proteomes" id="UP000177269"/>
    </source>
</evidence>
<dbReference type="AlphaFoldDB" id="A0A1G2P1Z1"/>
<dbReference type="PANTHER" id="PTHR11815">
    <property type="entry name" value="SUCCINYL-COA SYNTHETASE BETA CHAIN"/>
    <property type="match status" value="1"/>
</dbReference>
<dbReference type="SUPFAM" id="SSF52210">
    <property type="entry name" value="Succinyl-CoA synthetase domains"/>
    <property type="match status" value="1"/>
</dbReference>
<evidence type="ECO:0000256" key="2">
    <source>
        <dbReference type="ARBA" id="ARBA00022741"/>
    </source>
</evidence>
<comment type="catalytic activity">
    <reaction evidence="4">
        <text>oxaloacetate + acetyl-CoA + ADP + phosphate = citrate + ATP + CoA</text>
        <dbReference type="Rhea" id="RHEA:21160"/>
        <dbReference type="ChEBI" id="CHEBI:16452"/>
        <dbReference type="ChEBI" id="CHEBI:16947"/>
        <dbReference type="ChEBI" id="CHEBI:30616"/>
        <dbReference type="ChEBI" id="CHEBI:43474"/>
        <dbReference type="ChEBI" id="CHEBI:57287"/>
        <dbReference type="ChEBI" id="CHEBI:57288"/>
        <dbReference type="ChEBI" id="CHEBI:456216"/>
        <dbReference type="EC" id="2.3.3.8"/>
    </reaction>
</comment>
<dbReference type="Gene3D" id="3.40.50.261">
    <property type="entry name" value="Succinyl-CoA synthetase domains"/>
    <property type="match status" value="1"/>
</dbReference>
<accession>A0A1G2P1Z1</accession>
<dbReference type="Gene3D" id="3.30.1490.20">
    <property type="entry name" value="ATP-grasp fold, A domain"/>
    <property type="match status" value="1"/>
</dbReference>
<dbReference type="InterPro" id="IPR005809">
    <property type="entry name" value="Succ_CoA_ligase-like_bsu"/>
</dbReference>
<sequence length="390" mass="43272">MTLYEFEGKELLNKYGITVPRFEILDSAEAVPSVSPPFFLKVQVLSGKRAASGGIVEVKNKKDFFSATKTIRSKKFNGETPQKIIAEEKISFTREHYLSVYYDTARRSPALLYTIDGGSGVEKRKIEKYSLRAEDGEMGNIPLPRPLIDKLLSLFFSEDCVLLEINPLVESEKNGKKIWMALDAKIKLDSTASGRHDWNYPPRSSGHAPTLREIEAKKIDDGDYRGTAGSSFFDMEGDIGILASGGGASLMALDALIKKKGKPANYTEYSGNPSKEKVEKLTKIVLSKPGLSGLWVIGGVANFTDIYETLSGLVDGLKKARQELSLTIDYPIVIRRGGPRDEEAFAMLAEVKDFDFHIYGRETSISKSAEEMVRLSNIYKKIKKSGVKSR</sequence>
<dbReference type="GO" id="GO:0005829">
    <property type="term" value="C:cytosol"/>
    <property type="evidence" value="ECO:0007669"/>
    <property type="project" value="TreeGrafter"/>
</dbReference>
<protein>
    <recommendedName>
        <fullName evidence="6">ATP-grasp domain-containing protein</fullName>
    </recommendedName>
</protein>
<keyword evidence="1" id="KW-0436">Ligase</keyword>
<feature type="domain" description="ATP-grasp" evidence="6">
    <location>
        <begin position="9"/>
        <end position="241"/>
    </location>
</feature>
<evidence type="ECO:0000256" key="1">
    <source>
        <dbReference type="ARBA" id="ARBA00022598"/>
    </source>
</evidence>
<dbReference type="GO" id="GO:0006099">
    <property type="term" value="P:tricarboxylic acid cycle"/>
    <property type="evidence" value="ECO:0007669"/>
    <property type="project" value="InterPro"/>
</dbReference>
<dbReference type="InterPro" id="IPR016102">
    <property type="entry name" value="Succinyl-CoA_synth-like"/>
</dbReference>
<organism evidence="7 8">
    <name type="scientific">Candidatus Taylorbacteria bacterium RIFCSPLOWO2_12_FULL_43_20</name>
    <dbReference type="NCBI Taxonomy" id="1802332"/>
    <lineage>
        <taxon>Bacteria</taxon>
        <taxon>Candidatus Tayloriibacteriota</taxon>
    </lineage>
</organism>
<name>A0A1G2P1Z1_9BACT</name>
<dbReference type="InterPro" id="IPR011761">
    <property type="entry name" value="ATP-grasp"/>
</dbReference>
<dbReference type="GO" id="GO:0004775">
    <property type="term" value="F:succinate-CoA ligase (ADP-forming) activity"/>
    <property type="evidence" value="ECO:0007669"/>
    <property type="project" value="TreeGrafter"/>
</dbReference>
<evidence type="ECO:0000256" key="3">
    <source>
        <dbReference type="ARBA" id="ARBA00023315"/>
    </source>
</evidence>
<dbReference type="GO" id="GO:0046872">
    <property type="term" value="F:metal ion binding"/>
    <property type="evidence" value="ECO:0007669"/>
    <property type="project" value="InterPro"/>
</dbReference>
<dbReference type="Pfam" id="PF08442">
    <property type="entry name" value="ATP-grasp_2"/>
    <property type="match status" value="1"/>
</dbReference>
<dbReference type="PROSITE" id="PS50975">
    <property type="entry name" value="ATP_GRASP"/>
    <property type="match status" value="1"/>
</dbReference>
<dbReference type="GO" id="GO:0003878">
    <property type="term" value="F:ATP citrate synthase activity"/>
    <property type="evidence" value="ECO:0007669"/>
    <property type="project" value="UniProtKB-EC"/>
</dbReference>
<evidence type="ECO:0000256" key="4">
    <source>
        <dbReference type="ARBA" id="ARBA00047593"/>
    </source>
</evidence>
<dbReference type="InterPro" id="IPR013815">
    <property type="entry name" value="ATP_grasp_subdomain_1"/>
</dbReference>
<dbReference type="SUPFAM" id="SSF56059">
    <property type="entry name" value="Glutathione synthetase ATP-binding domain-like"/>
    <property type="match status" value="1"/>
</dbReference>
<gene>
    <name evidence="7" type="ORF">A3G52_01625</name>
</gene>
<keyword evidence="2 5" id="KW-0547">Nucleotide-binding</keyword>
<proteinExistence type="predicted"/>
<keyword evidence="3" id="KW-0012">Acyltransferase</keyword>
<evidence type="ECO:0000256" key="5">
    <source>
        <dbReference type="PROSITE-ProRule" id="PRU00409"/>
    </source>
</evidence>
<dbReference type="GO" id="GO:0005524">
    <property type="term" value="F:ATP binding"/>
    <property type="evidence" value="ECO:0007669"/>
    <property type="project" value="UniProtKB-UniRule"/>
</dbReference>
<dbReference type="Proteomes" id="UP000177269">
    <property type="component" value="Unassembled WGS sequence"/>
</dbReference>
<keyword evidence="3" id="KW-0808">Transferase</keyword>